<organism evidence="1">
    <name type="scientific">Trieres chinensis</name>
    <name type="common">Marine centric diatom</name>
    <name type="synonym">Odontella sinensis</name>
    <dbReference type="NCBI Taxonomy" id="1514140"/>
    <lineage>
        <taxon>Eukaryota</taxon>
        <taxon>Sar</taxon>
        <taxon>Stramenopiles</taxon>
        <taxon>Ochrophyta</taxon>
        <taxon>Bacillariophyta</taxon>
        <taxon>Mediophyceae</taxon>
        <taxon>Biddulphiophycidae</taxon>
        <taxon>Eupodiscales</taxon>
        <taxon>Parodontellaceae</taxon>
        <taxon>Trieres</taxon>
    </lineage>
</organism>
<accession>A0A7S2A837</accession>
<reference evidence="1" key="1">
    <citation type="submission" date="2021-01" db="EMBL/GenBank/DDBJ databases">
        <authorList>
            <person name="Corre E."/>
            <person name="Pelletier E."/>
            <person name="Niang G."/>
            <person name="Scheremetjew M."/>
            <person name="Finn R."/>
            <person name="Kale V."/>
            <person name="Holt S."/>
            <person name="Cochrane G."/>
            <person name="Meng A."/>
            <person name="Brown T."/>
            <person name="Cohen L."/>
        </authorList>
    </citation>
    <scope>NUCLEOTIDE SEQUENCE</scope>
    <source>
        <strain evidence="1">Grunow 1884</strain>
    </source>
</reference>
<dbReference type="AlphaFoldDB" id="A0A7S2A837"/>
<dbReference type="EMBL" id="HBGO01036434">
    <property type="protein sequence ID" value="CAD9360775.1"/>
    <property type="molecule type" value="Transcribed_RNA"/>
</dbReference>
<gene>
    <name evidence="1" type="ORF">OSIN01602_LOCUS21077</name>
</gene>
<evidence type="ECO:0000313" key="1">
    <source>
        <dbReference type="EMBL" id="CAD9360775.1"/>
    </source>
</evidence>
<sequence length="230" mass="26275">MAHQTLCDRALRRDLAIMVQNQDYDAVIEELRSGRADVNECLNVRSAEMTGLEHSVYDHDWRMAAIFVLHGADPARNEFTRLLQMFDFSAGEDNPVLLEPSFSHPDFGGLRALVDDDDELSLAYLWLMEACYRGQVACDGEVAHFLDVLDIICGDWFDREAFQRNLQNKLSAMKIRGVSYNDARTTIQDHILRLAQGVLEGIAFEKSIEFDQFLSKQENVQDEPKLTDEK</sequence>
<name>A0A7S2A837_TRICV</name>
<proteinExistence type="predicted"/>
<protein>
    <submittedName>
        <fullName evidence="1">Uncharacterized protein</fullName>
    </submittedName>
</protein>